<gene>
    <name evidence="2" type="ORF">NH14_003845</name>
</gene>
<feature type="compositionally biased region" description="Low complexity" evidence="1">
    <location>
        <begin position="18"/>
        <end position="35"/>
    </location>
</feature>
<dbReference type="Proteomes" id="UP000030460">
    <property type="component" value="Unassembled WGS sequence"/>
</dbReference>
<feature type="compositionally biased region" description="Basic and acidic residues" evidence="1">
    <location>
        <begin position="61"/>
        <end position="72"/>
    </location>
</feature>
<dbReference type="InterPro" id="IPR021551">
    <property type="entry name" value="DUF3005"/>
</dbReference>
<accession>A0A8T6Z6F6</accession>
<feature type="compositionally biased region" description="Basic and acidic residues" evidence="1">
    <location>
        <begin position="100"/>
        <end position="117"/>
    </location>
</feature>
<dbReference type="OrthoDB" id="9016785at2"/>
<evidence type="ECO:0000256" key="1">
    <source>
        <dbReference type="SAM" id="MobiDB-lite"/>
    </source>
</evidence>
<protein>
    <submittedName>
        <fullName evidence="2">DUF3005 domain-containing protein</fullName>
    </submittedName>
</protein>
<keyword evidence="3" id="KW-1185">Reference proteome</keyword>
<organism evidence="2 3">
    <name type="scientific">Paraburkholderia sacchari</name>
    <dbReference type="NCBI Taxonomy" id="159450"/>
    <lineage>
        <taxon>Bacteria</taxon>
        <taxon>Pseudomonadati</taxon>
        <taxon>Pseudomonadota</taxon>
        <taxon>Betaproteobacteria</taxon>
        <taxon>Burkholderiales</taxon>
        <taxon>Burkholderiaceae</taxon>
        <taxon>Paraburkholderia</taxon>
    </lineage>
</organism>
<sequence length="202" mass="20998">MQNGERNPTQSQQKDLAARSPAKTPAAGAAAPDAATHAKEIGSTQSAGLAQPRNVRGTGKTPDDNPKPEARASDPVADASRRIRSVEVAGTAASGNTVDADGKTLEARRDTQGRRDNIITSNATLENHVAVQSDGLGGFDSRTVGAVPRIGTLPGYRVEIRGHVHVPDPNGGHTDVIVSLEPQSPQSPQSPISARENQGGKR</sequence>
<reference evidence="2" key="2">
    <citation type="submission" date="2020-04" db="EMBL/GenBank/DDBJ databases">
        <authorList>
            <person name="Alexandrino P."/>
            <person name="Mendonca T."/>
            <person name="Guaman L."/>
            <person name="Cherix J."/>
            <person name="Lozano-Sakalauskas G."/>
            <person name="Fujita A."/>
            <person name="Filho E.R."/>
            <person name="Long P."/>
            <person name="Padilla G."/>
            <person name="Taciro M.K."/>
            <person name="Gomez J.G."/>
            <person name="Silva L.F."/>
            <person name="Torres M."/>
        </authorList>
    </citation>
    <scope>NUCLEOTIDE SEQUENCE</scope>
    <source>
        <strain evidence="2">LMG 19450</strain>
    </source>
</reference>
<feature type="region of interest" description="Disordered" evidence="1">
    <location>
        <begin position="1"/>
        <end position="119"/>
    </location>
</feature>
<dbReference type="EMBL" id="JTDB02000001">
    <property type="protein sequence ID" value="NLP60292.1"/>
    <property type="molecule type" value="Genomic_DNA"/>
</dbReference>
<evidence type="ECO:0000313" key="2">
    <source>
        <dbReference type="EMBL" id="NLP60292.1"/>
    </source>
</evidence>
<dbReference type="Pfam" id="PF11448">
    <property type="entry name" value="DUF3005"/>
    <property type="match status" value="1"/>
</dbReference>
<feature type="region of interest" description="Disordered" evidence="1">
    <location>
        <begin position="164"/>
        <end position="202"/>
    </location>
</feature>
<comment type="caution">
    <text evidence="2">The sequence shown here is derived from an EMBL/GenBank/DDBJ whole genome shotgun (WGS) entry which is preliminary data.</text>
</comment>
<dbReference type="AlphaFoldDB" id="A0A8T6Z6F6"/>
<proteinExistence type="predicted"/>
<evidence type="ECO:0000313" key="3">
    <source>
        <dbReference type="Proteomes" id="UP000030460"/>
    </source>
</evidence>
<feature type="compositionally biased region" description="Low complexity" evidence="1">
    <location>
        <begin position="182"/>
        <end position="191"/>
    </location>
</feature>
<reference evidence="2" key="1">
    <citation type="journal article" date="2015" name="Genome Announc.">
        <title>Draft Genome Sequence of the Polyhydroxyalkanoate-Producing Bacterium Burkholderia sacchari LMG 19450 Isolated from Brazilian Sugarcane Plantation Soil.</title>
        <authorList>
            <person name="Alexandrino P.M."/>
            <person name="Mendonca T.T."/>
            <person name="Guaman Bautista L.P."/>
            <person name="Cherix J."/>
            <person name="Lozano-Sakalauskas G.C."/>
            <person name="Fujita A."/>
            <person name="Ramos Filho E."/>
            <person name="Long P."/>
            <person name="Padilla G."/>
            <person name="Taciro M.K."/>
            <person name="Gomez J.G."/>
            <person name="Silva L.F."/>
        </authorList>
    </citation>
    <scope>NUCLEOTIDE SEQUENCE</scope>
    <source>
        <strain evidence="2">LMG 19450</strain>
    </source>
</reference>
<feature type="compositionally biased region" description="Polar residues" evidence="1">
    <location>
        <begin position="1"/>
        <end position="14"/>
    </location>
</feature>
<name>A0A8T6Z6F6_9BURK</name>
<dbReference type="RefSeq" id="WP_084225006.1">
    <property type="nucleotide sequence ID" value="NZ_CADFGF010000002.1"/>
</dbReference>